<feature type="coiled-coil region" evidence="9">
    <location>
        <begin position="177"/>
        <end position="211"/>
    </location>
</feature>
<dbReference type="CDD" id="cd08044">
    <property type="entry name" value="TAF5_NTD2"/>
    <property type="match status" value="1"/>
</dbReference>
<feature type="repeat" description="WD" evidence="8">
    <location>
        <begin position="650"/>
        <end position="691"/>
    </location>
</feature>
<feature type="compositionally biased region" description="Low complexity" evidence="10">
    <location>
        <begin position="94"/>
        <end position="114"/>
    </location>
</feature>
<dbReference type="PANTHER" id="PTHR19879:SF1">
    <property type="entry name" value="CANNONBALL-RELATED"/>
    <property type="match status" value="1"/>
</dbReference>
<dbReference type="EMBL" id="CAKXYY010000001">
    <property type="protein sequence ID" value="CAH2350337.1"/>
    <property type="molecule type" value="Genomic_DNA"/>
</dbReference>
<evidence type="ECO:0000256" key="8">
    <source>
        <dbReference type="PROSITE-ProRule" id="PRU00221"/>
    </source>
</evidence>
<keyword evidence="9" id="KW-0175">Coiled coil</keyword>
<feature type="repeat" description="WD" evidence="8">
    <location>
        <begin position="692"/>
        <end position="733"/>
    </location>
</feature>
<dbReference type="GO" id="GO:0005669">
    <property type="term" value="C:transcription factor TFIID complex"/>
    <property type="evidence" value="ECO:0007669"/>
    <property type="project" value="TreeGrafter"/>
</dbReference>
<sequence>MSNPNNQQQPQGLGQGQGSISGGQGQSQGHGQSQGQAPSAVRTGTINPGASRSPPAGTVSMNQTGQANAGTNGAPSSVTGQGSPPLNASAGINGAAPSGTGTSTGAPSAGGASRPPQPQFSQADLNRIVLEYLNKKGYHRTESMLRLESSNTPTPAVPPVNPSNSPYPSPIEISRRERELRDKVTRNERELRDFREKQLKIERELRDSKDREFKLAKEKELRDLREMEEKRKRESNPDLYIRAYSMLKKWVDTSLDLYKPELSRILYPIFIHCYLELISKNFVAEAKTFLDQFKDDHMMSLHGLEINKLAGISLPEHIKENPLAQAYRTHKYKIIVSKTTINLLLFFLHENETVGGTVIIRIINQYLNPIISTITKPDKLNLEGDSNPEEGIPGFTTNNINELDKFNESTTVKLGKLPMDPEIRKEIEAELKIKDEKIETQEGGKTLVEEFTEMNETDQDAPARESLPLPPKDASDIKRTILSVEDARNMIKLGGNDGLQPSAPSVCMYTFHNTNNDMTCIDFNEDSNMVVAGFQDSFIKLWSLDGKPLKSIFKRDPANNNNSRKLIGHSGPVYGVSFSPDNKYLISGSEDKTVRLWSLDSYTSLVSYKGHNQPVWDVKFSPMGHYFATASHDQTARLWATDHIYPLRIFAGHINDVDCVEFHPNSSYVFTGSSDKTCRMWDVQTGNSVRILMGHTGPINCMAVSPDGRWLASAGEDSVVNVWDIGSGRKLKSMRGHGRSSIYSLAFSRDGGVLVSSGADNTVRVWDIKKNTNDAGPEPEPFNYKEQENEKAQGANGTVGTNGTSTKAEGNSALTVNGNNASASAATAAAATKPKPNDKSNRKEILATSDHMTAYFTKKTPVFKVHFTRRNLCYAGGTLLG</sequence>
<evidence type="ECO:0000313" key="12">
    <source>
        <dbReference type="EMBL" id="CAH2350337.1"/>
    </source>
</evidence>
<dbReference type="InterPro" id="IPR036322">
    <property type="entry name" value="WD40_repeat_dom_sf"/>
</dbReference>
<dbReference type="PROSITE" id="PS50294">
    <property type="entry name" value="WD_REPEATS_REGION"/>
    <property type="match status" value="6"/>
</dbReference>
<dbReference type="InterPro" id="IPR020472">
    <property type="entry name" value="WD40_PAC1"/>
</dbReference>
<evidence type="ECO:0000256" key="10">
    <source>
        <dbReference type="SAM" id="MobiDB-lite"/>
    </source>
</evidence>
<name>A0A9P0VWC8_9ASCO</name>
<dbReference type="SMART" id="SM00667">
    <property type="entry name" value="LisH"/>
    <property type="match status" value="1"/>
</dbReference>
<keyword evidence="5" id="KW-0805">Transcription regulation</keyword>
<keyword evidence="6" id="KW-0804">Transcription</keyword>
<organism evidence="12 13">
    <name type="scientific">[Candida] railenensis</name>
    <dbReference type="NCBI Taxonomy" id="45579"/>
    <lineage>
        <taxon>Eukaryota</taxon>
        <taxon>Fungi</taxon>
        <taxon>Dikarya</taxon>
        <taxon>Ascomycota</taxon>
        <taxon>Saccharomycotina</taxon>
        <taxon>Pichiomycetes</taxon>
        <taxon>Debaryomycetaceae</taxon>
        <taxon>Kurtzmaniella</taxon>
    </lineage>
</organism>
<evidence type="ECO:0000256" key="5">
    <source>
        <dbReference type="ARBA" id="ARBA00023015"/>
    </source>
</evidence>
<dbReference type="SUPFAM" id="SSF160897">
    <property type="entry name" value="Taf5 N-terminal domain-like"/>
    <property type="match status" value="1"/>
</dbReference>
<feature type="repeat" description="WD" evidence="8">
    <location>
        <begin position="608"/>
        <end position="639"/>
    </location>
</feature>
<dbReference type="InterPro" id="IPR037264">
    <property type="entry name" value="TFIID_NTD2_sf"/>
</dbReference>
<feature type="domain" description="TFIID subunit TAF5 NTD2" evidence="11">
    <location>
        <begin position="235"/>
        <end position="367"/>
    </location>
</feature>
<keyword evidence="7" id="KW-0539">Nucleus</keyword>
<proteinExistence type="inferred from homology"/>
<feature type="repeat" description="WD" evidence="8">
    <location>
        <begin position="566"/>
        <end position="607"/>
    </location>
</feature>
<feature type="compositionally biased region" description="Gly residues" evidence="10">
    <location>
        <begin position="13"/>
        <end position="28"/>
    </location>
</feature>
<dbReference type="PROSITE" id="PS50082">
    <property type="entry name" value="WD_REPEATS_2"/>
    <property type="match status" value="6"/>
</dbReference>
<evidence type="ECO:0000313" key="13">
    <source>
        <dbReference type="Proteomes" id="UP000837801"/>
    </source>
</evidence>
<comment type="similarity">
    <text evidence="2">Belongs to the WD repeat TAF5 family.</text>
</comment>
<comment type="subcellular location">
    <subcellularLocation>
        <location evidence="1">Nucleus</location>
    </subcellularLocation>
</comment>
<dbReference type="PRINTS" id="PR00320">
    <property type="entry name" value="GPROTEINBRPT"/>
</dbReference>
<feature type="compositionally biased region" description="Pro residues" evidence="10">
    <location>
        <begin position="155"/>
        <end position="169"/>
    </location>
</feature>
<dbReference type="Proteomes" id="UP000837801">
    <property type="component" value="Unassembled WGS sequence"/>
</dbReference>
<dbReference type="InterPro" id="IPR001680">
    <property type="entry name" value="WD40_rpt"/>
</dbReference>
<keyword evidence="13" id="KW-1185">Reference proteome</keyword>
<gene>
    <name evidence="12" type="ORF">CLIB1423_01S07822</name>
</gene>
<dbReference type="GO" id="GO:0006367">
    <property type="term" value="P:transcription initiation at RNA polymerase II promoter"/>
    <property type="evidence" value="ECO:0007669"/>
    <property type="project" value="TreeGrafter"/>
</dbReference>
<evidence type="ECO:0000256" key="3">
    <source>
        <dbReference type="ARBA" id="ARBA00022574"/>
    </source>
</evidence>
<dbReference type="InterPro" id="IPR015943">
    <property type="entry name" value="WD40/YVTN_repeat-like_dom_sf"/>
</dbReference>
<dbReference type="Pfam" id="PF08513">
    <property type="entry name" value="LisH"/>
    <property type="match status" value="1"/>
</dbReference>
<feature type="region of interest" description="Disordered" evidence="10">
    <location>
        <begin position="1"/>
        <end position="122"/>
    </location>
</feature>
<dbReference type="GO" id="GO:0016251">
    <property type="term" value="F:RNA polymerase II general transcription initiation factor activity"/>
    <property type="evidence" value="ECO:0007669"/>
    <property type="project" value="TreeGrafter"/>
</dbReference>
<feature type="region of interest" description="Disordered" evidence="10">
    <location>
        <begin position="770"/>
        <end position="818"/>
    </location>
</feature>
<dbReference type="OrthoDB" id="10266330at2759"/>
<dbReference type="InterPro" id="IPR007582">
    <property type="entry name" value="TFIID_NTD2"/>
</dbReference>
<feature type="compositionally biased region" description="Polar residues" evidence="10">
    <location>
        <begin position="795"/>
        <end position="818"/>
    </location>
</feature>
<evidence type="ECO:0000256" key="1">
    <source>
        <dbReference type="ARBA" id="ARBA00004123"/>
    </source>
</evidence>
<dbReference type="PROSITE" id="PS50896">
    <property type="entry name" value="LISH"/>
    <property type="match status" value="1"/>
</dbReference>
<evidence type="ECO:0000256" key="7">
    <source>
        <dbReference type="ARBA" id="ARBA00023242"/>
    </source>
</evidence>
<feature type="region of interest" description="Disordered" evidence="10">
    <location>
        <begin position="455"/>
        <end position="474"/>
    </location>
</feature>
<evidence type="ECO:0000259" key="11">
    <source>
        <dbReference type="Pfam" id="PF04494"/>
    </source>
</evidence>
<evidence type="ECO:0000256" key="9">
    <source>
        <dbReference type="SAM" id="Coils"/>
    </source>
</evidence>
<reference evidence="12" key="1">
    <citation type="submission" date="2022-03" db="EMBL/GenBank/DDBJ databases">
        <authorList>
            <person name="Legras J.-L."/>
            <person name="Devillers H."/>
            <person name="Grondin C."/>
        </authorList>
    </citation>
    <scope>NUCLEOTIDE SEQUENCE</scope>
    <source>
        <strain evidence="12">CLIB 1423</strain>
    </source>
</reference>
<dbReference type="PROSITE" id="PS00678">
    <property type="entry name" value="WD_REPEATS_1"/>
    <property type="match status" value="3"/>
</dbReference>
<feature type="repeat" description="WD" evidence="8">
    <location>
        <begin position="740"/>
        <end position="769"/>
    </location>
</feature>
<dbReference type="Gene3D" id="1.25.40.500">
    <property type="entry name" value="TFIID subunit TAF5, NTD2 domain"/>
    <property type="match status" value="1"/>
</dbReference>
<dbReference type="InterPro" id="IPR006594">
    <property type="entry name" value="LisH"/>
</dbReference>
<dbReference type="InterPro" id="IPR019775">
    <property type="entry name" value="WD40_repeat_CS"/>
</dbReference>
<dbReference type="Gene3D" id="2.130.10.10">
    <property type="entry name" value="YVTN repeat-like/Quinoprotein amine dehydrogenase"/>
    <property type="match status" value="2"/>
</dbReference>
<feature type="repeat" description="WD" evidence="8">
    <location>
        <begin position="511"/>
        <end position="545"/>
    </location>
</feature>
<keyword evidence="4" id="KW-0677">Repeat</keyword>
<comment type="caution">
    <text evidence="12">The sequence shown here is derived from an EMBL/GenBank/DDBJ whole genome shotgun (WGS) entry which is preliminary data.</text>
</comment>
<protein>
    <submittedName>
        <fullName evidence="12">Transcription initiation factor TFIID subunit 5</fullName>
    </submittedName>
</protein>
<dbReference type="SMART" id="SM00320">
    <property type="entry name" value="WD40"/>
    <property type="match status" value="6"/>
</dbReference>
<keyword evidence="3 8" id="KW-0853">WD repeat</keyword>
<feature type="compositionally biased region" description="Polar residues" evidence="10">
    <location>
        <begin position="59"/>
        <end position="86"/>
    </location>
</feature>
<dbReference type="PANTHER" id="PTHR19879">
    <property type="entry name" value="TRANSCRIPTION INITIATION FACTOR TFIID"/>
    <property type="match status" value="1"/>
</dbReference>
<dbReference type="AlphaFoldDB" id="A0A9P0VWC8"/>
<dbReference type="SUPFAM" id="SSF50978">
    <property type="entry name" value="WD40 repeat-like"/>
    <property type="match status" value="1"/>
</dbReference>
<dbReference type="Pfam" id="PF00400">
    <property type="entry name" value="WD40"/>
    <property type="match status" value="6"/>
</dbReference>
<accession>A0A9P0VWC8</accession>
<dbReference type="Pfam" id="PF04494">
    <property type="entry name" value="TFIID_NTD2"/>
    <property type="match status" value="1"/>
</dbReference>
<feature type="region of interest" description="Disordered" evidence="10">
    <location>
        <begin position="147"/>
        <end position="171"/>
    </location>
</feature>
<evidence type="ECO:0000256" key="4">
    <source>
        <dbReference type="ARBA" id="ARBA00022737"/>
    </source>
</evidence>
<evidence type="ECO:0000256" key="2">
    <source>
        <dbReference type="ARBA" id="ARBA00009435"/>
    </source>
</evidence>
<dbReference type="CDD" id="cd00200">
    <property type="entry name" value="WD40"/>
    <property type="match status" value="1"/>
</dbReference>
<evidence type="ECO:0000256" key="6">
    <source>
        <dbReference type="ARBA" id="ARBA00023163"/>
    </source>
</evidence>